<dbReference type="Proteomes" id="UP000198775">
    <property type="component" value="Unassembled WGS sequence"/>
</dbReference>
<keyword evidence="1" id="KW-0863">Zinc-finger</keyword>
<feature type="domain" description="SWIM-type" evidence="3">
    <location>
        <begin position="35"/>
        <end position="70"/>
    </location>
</feature>
<keyword evidence="1" id="KW-0862">Zinc</keyword>
<evidence type="ECO:0000256" key="2">
    <source>
        <dbReference type="SAM" id="MobiDB-lite"/>
    </source>
</evidence>
<accession>A0A1H8S278</accession>
<dbReference type="GO" id="GO:0008270">
    <property type="term" value="F:zinc ion binding"/>
    <property type="evidence" value="ECO:0007669"/>
    <property type="project" value="UniProtKB-KW"/>
</dbReference>
<proteinExistence type="predicted"/>
<dbReference type="OrthoDB" id="381099at2157"/>
<gene>
    <name evidence="4" type="ORF">SAMN05216388_1017118</name>
</gene>
<evidence type="ECO:0000313" key="5">
    <source>
        <dbReference type="Proteomes" id="UP000198775"/>
    </source>
</evidence>
<evidence type="ECO:0000313" key="4">
    <source>
        <dbReference type="EMBL" id="SEO72692.1"/>
    </source>
</evidence>
<feature type="region of interest" description="Disordered" evidence="2">
    <location>
        <begin position="83"/>
        <end position="105"/>
    </location>
</feature>
<dbReference type="EMBL" id="FOCX01000017">
    <property type="protein sequence ID" value="SEO72692.1"/>
    <property type="molecule type" value="Genomic_DNA"/>
</dbReference>
<dbReference type="PROSITE" id="PS50966">
    <property type="entry name" value="ZF_SWIM"/>
    <property type="match status" value="1"/>
</dbReference>
<dbReference type="RefSeq" id="WP_092662167.1">
    <property type="nucleotide sequence ID" value="NZ_FOCX01000017.1"/>
</dbReference>
<organism evidence="4 5">
    <name type="scientific">Halorientalis persicus</name>
    <dbReference type="NCBI Taxonomy" id="1367881"/>
    <lineage>
        <taxon>Archaea</taxon>
        <taxon>Methanobacteriati</taxon>
        <taxon>Methanobacteriota</taxon>
        <taxon>Stenosarchaea group</taxon>
        <taxon>Halobacteria</taxon>
        <taxon>Halobacteriales</taxon>
        <taxon>Haloarculaceae</taxon>
        <taxon>Halorientalis</taxon>
    </lineage>
</organism>
<keyword evidence="5" id="KW-1185">Reference proteome</keyword>
<evidence type="ECO:0000256" key="1">
    <source>
        <dbReference type="PROSITE-ProRule" id="PRU00325"/>
    </source>
</evidence>
<sequence>MSDQTDRAVAALEDVVAIERVAPGMVRVVTWSDSYTVDARGDGCLCPDKEYNLAPDENCKHRWAAVLATSDELPAPWDVVDDLDQGPEPLPDFEEFEADPEVEYV</sequence>
<protein>
    <recommendedName>
        <fullName evidence="3">SWIM-type domain-containing protein</fullName>
    </recommendedName>
</protein>
<dbReference type="AlphaFoldDB" id="A0A1H8S278"/>
<dbReference type="InterPro" id="IPR007527">
    <property type="entry name" value="Znf_SWIM"/>
</dbReference>
<reference evidence="5" key="1">
    <citation type="submission" date="2016-10" db="EMBL/GenBank/DDBJ databases">
        <authorList>
            <person name="Varghese N."/>
            <person name="Submissions S."/>
        </authorList>
    </citation>
    <scope>NUCLEOTIDE SEQUENCE [LARGE SCALE GENOMIC DNA]</scope>
    <source>
        <strain evidence="5">IBRC-M 10043</strain>
    </source>
</reference>
<keyword evidence="1" id="KW-0479">Metal-binding</keyword>
<evidence type="ECO:0000259" key="3">
    <source>
        <dbReference type="PROSITE" id="PS50966"/>
    </source>
</evidence>
<name>A0A1H8S278_9EURY</name>